<dbReference type="KEGG" id="rlc:K227x_29140"/>
<feature type="compositionally biased region" description="Acidic residues" evidence="1">
    <location>
        <begin position="41"/>
        <end position="58"/>
    </location>
</feature>
<evidence type="ECO:0000313" key="4">
    <source>
        <dbReference type="Proteomes" id="UP000318538"/>
    </source>
</evidence>
<sequence>MLYFIPWVVFLLAVVLSVPVVSWLEKRKHGPPKSSSKVADDAADDESAGDDPLSEDAVEVAEDAAEVEMADDVQFDAPGGEDFSAFEEDFK</sequence>
<dbReference type="Proteomes" id="UP000318538">
    <property type="component" value="Chromosome"/>
</dbReference>
<reference evidence="3 4" key="1">
    <citation type="submission" date="2019-02" db="EMBL/GenBank/DDBJ databases">
        <title>Deep-cultivation of Planctomycetes and their phenomic and genomic characterization uncovers novel biology.</title>
        <authorList>
            <person name="Wiegand S."/>
            <person name="Jogler M."/>
            <person name="Boedeker C."/>
            <person name="Pinto D."/>
            <person name="Vollmers J."/>
            <person name="Rivas-Marin E."/>
            <person name="Kohn T."/>
            <person name="Peeters S.H."/>
            <person name="Heuer A."/>
            <person name="Rast P."/>
            <person name="Oberbeckmann S."/>
            <person name="Bunk B."/>
            <person name="Jeske O."/>
            <person name="Meyerdierks A."/>
            <person name="Storesund J.E."/>
            <person name="Kallscheuer N."/>
            <person name="Luecker S."/>
            <person name="Lage O.M."/>
            <person name="Pohl T."/>
            <person name="Merkel B.J."/>
            <person name="Hornburger P."/>
            <person name="Mueller R.-W."/>
            <person name="Bruemmer F."/>
            <person name="Labrenz M."/>
            <person name="Spormann A.M."/>
            <person name="Op den Camp H."/>
            <person name="Overmann J."/>
            <person name="Amann R."/>
            <person name="Jetten M.S.M."/>
            <person name="Mascher T."/>
            <person name="Medema M.H."/>
            <person name="Devos D.P."/>
            <person name="Kaster A.-K."/>
            <person name="Ovreas L."/>
            <person name="Rohde M."/>
            <person name="Galperin M.Y."/>
            <person name="Jogler C."/>
        </authorList>
    </citation>
    <scope>NUCLEOTIDE SEQUENCE [LARGE SCALE GENOMIC DNA]</scope>
    <source>
        <strain evidence="3 4">K22_7</strain>
    </source>
</reference>
<dbReference type="RefSeq" id="WP_145170171.1">
    <property type="nucleotide sequence ID" value="NZ_CP036525.1"/>
</dbReference>
<keyword evidence="2" id="KW-0472">Membrane</keyword>
<protein>
    <submittedName>
        <fullName evidence="3">Uncharacterized protein</fullName>
    </submittedName>
</protein>
<proteinExistence type="predicted"/>
<gene>
    <name evidence="3" type="ORF">K227x_29140</name>
</gene>
<evidence type="ECO:0000313" key="3">
    <source>
        <dbReference type="EMBL" id="QDT04522.1"/>
    </source>
</evidence>
<name>A0A517NBL2_9BACT</name>
<evidence type="ECO:0000256" key="1">
    <source>
        <dbReference type="SAM" id="MobiDB-lite"/>
    </source>
</evidence>
<accession>A0A517NBL2</accession>
<feature type="region of interest" description="Disordered" evidence="1">
    <location>
        <begin position="70"/>
        <end position="91"/>
    </location>
</feature>
<organism evidence="3 4">
    <name type="scientific">Rubripirellula lacrimiformis</name>
    <dbReference type="NCBI Taxonomy" id="1930273"/>
    <lineage>
        <taxon>Bacteria</taxon>
        <taxon>Pseudomonadati</taxon>
        <taxon>Planctomycetota</taxon>
        <taxon>Planctomycetia</taxon>
        <taxon>Pirellulales</taxon>
        <taxon>Pirellulaceae</taxon>
        <taxon>Rubripirellula</taxon>
    </lineage>
</organism>
<keyword evidence="2" id="KW-0812">Transmembrane</keyword>
<dbReference type="AlphaFoldDB" id="A0A517NBL2"/>
<feature type="region of interest" description="Disordered" evidence="1">
    <location>
        <begin position="26"/>
        <end position="58"/>
    </location>
</feature>
<keyword evidence="2" id="KW-1133">Transmembrane helix</keyword>
<evidence type="ECO:0000256" key="2">
    <source>
        <dbReference type="SAM" id="Phobius"/>
    </source>
</evidence>
<dbReference type="EMBL" id="CP036525">
    <property type="protein sequence ID" value="QDT04522.1"/>
    <property type="molecule type" value="Genomic_DNA"/>
</dbReference>
<keyword evidence="4" id="KW-1185">Reference proteome</keyword>
<feature type="transmembrane region" description="Helical" evidence="2">
    <location>
        <begin position="6"/>
        <end position="24"/>
    </location>
</feature>